<evidence type="ECO:0000259" key="21">
    <source>
        <dbReference type="SMART" id="SM00482"/>
    </source>
</evidence>
<evidence type="ECO:0000256" key="4">
    <source>
        <dbReference type="ARBA" id="ARBA00020311"/>
    </source>
</evidence>
<dbReference type="Pfam" id="PF01612">
    <property type="entry name" value="DNA_pol_A_exo1"/>
    <property type="match status" value="1"/>
</dbReference>
<evidence type="ECO:0000256" key="16">
    <source>
        <dbReference type="NCBIfam" id="TIGR00593"/>
    </source>
</evidence>
<dbReference type="InterPro" id="IPR020045">
    <property type="entry name" value="DNA_polI_H3TH"/>
</dbReference>
<dbReference type="FunFam" id="1.20.1060.10:FF:000001">
    <property type="entry name" value="DNA polymerase I"/>
    <property type="match status" value="1"/>
</dbReference>
<evidence type="ECO:0000256" key="5">
    <source>
        <dbReference type="ARBA" id="ARBA00022679"/>
    </source>
</evidence>
<dbReference type="NCBIfam" id="NF004397">
    <property type="entry name" value="PRK05755.1"/>
    <property type="match status" value="1"/>
</dbReference>
<dbReference type="EC" id="2.7.7.7" evidence="3 16"/>
<dbReference type="PANTHER" id="PTHR10133:SF27">
    <property type="entry name" value="DNA POLYMERASE NU"/>
    <property type="match status" value="1"/>
</dbReference>
<dbReference type="PANTHER" id="PTHR10133">
    <property type="entry name" value="DNA POLYMERASE I"/>
    <property type="match status" value="1"/>
</dbReference>
<evidence type="ECO:0000256" key="13">
    <source>
        <dbReference type="ARBA" id="ARBA00023125"/>
    </source>
</evidence>
<accession>A0A6M4H3W0</accession>
<reference evidence="22 23" key="1">
    <citation type="submission" date="2020-04" db="EMBL/GenBank/DDBJ databases">
        <title>Usitatibacter rugosus gen. nov., sp. nov. and Usitatibacter palustris sp. nov., novel members of Usitatibacteraceae fam. nov. within the order Nitrosomonadales isolated from soil.</title>
        <authorList>
            <person name="Huber K.J."/>
            <person name="Neumann-Schaal M."/>
            <person name="Geppert A."/>
            <person name="Luckner M."/>
            <person name="Wanner G."/>
            <person name="Overmann J."/>
        </authorList>
    </citation>
    <scope>NUCLEOTIDE SEQUENCE [LARGE SCALE GENOMIC DNA]</scope>
    <source>
        <strain evidence="22 23">Swamp67</strain>
    </source>
</reference>
<keyword evidence="23" id="KW-1185">Reference proteome</keyword>
<dbReference type="Pfam" id="PF00476">
    <property type="entry name" value="DNA_pol_A"/>
    <property type="match status" value="1"/>
</dbReference>
<dbReference type="PRINTS" id="PR00868">
    <property type="entry name" value="DNAPOLI"/>
</dbReference>
<evidence type="ECO:0000256" key="9">
    <source>
        <dbReference type="ARBA" id="ARBA00022763"/>
    </source>
</evidence>
<dbReference type="Gene3D" id="3.40.50.1010">
    <property type="entry name" value="5'-nuclease"/>
    <property type="match status" value="1"/>
</dbReference>
<dbReference type="SUPFAM" id="SSF56672">
    <property type="entry name" value="DNA/RNA polymerases"/>
    <property type="match status" value="1"/>
</dbReference>
<dbReference type="FunFam" id="1.10.150.20:FF:000002">
    <property type="entry name" value="DNA polymerase I"/>
    <property type="match status" value="1"/>
</dbReference>
<dbReference type="CDD" id="cd06139">
    <property type="entry name" value="DNA_polA_I_Ecoli_like_exo"/>
    <property type="match status" value="1"/>
</dbReference>
<dbReference type="GO" id="GO:0006261">
    <property type="term" value="P:DNA-templated DNA replication"/>
    <property type="evidence" value="ECO:0007669"/>
    <property type="project" value="UniProtKB-UniRule"/>
</dbReference>
<evidence type="ECO:0000256" key="10">
    <source>
        <dbReference type="ARBA" id="ARBA00022801"/>
    </source>
</evidence>
<dbReference type="Proteomes" id="UP000503096">
    <property type="component" value="Chromosome"/>
</dbReference>
<evidence type="ECO:0000256" key="14">
    <source>
        <dbReference type="ARBA" id="ARBA00023204"/>
    </source>
</evidence>
<evidence type="ECO:0000313" key="22">
    <source>
        <dbReference type="EMBL" id="QJR13393.1"/>
    </source>
</evidence>
<feature type="domain" description="5'-3' exonuclease" evidence="20">
    <location>
        <begin position="6"/>
        <end position="260"/>
    </location>
</feature>
<protein>
    <recommendedName>
        <fullName evidence="4 16">DNA polymerase I</fullName>
        <ecNumber evidence="3 16">2.7.7.7</ecNumber>
    </recommendedName>
</protein>
<dbReference type="NCBIfam" id="TIGR00593">
    <property type="entry name" value="pola"/>
    <property type="match status" value="1"/>
</dbReference>
<dbReference type="InterPro" id="IPR029060">
    <property type="entry name" value="PIN-like_dom_sf"/>
</dbReference>
<dbReference type="AlphaFoldDB" id="A0A6M4H3W0"/>
<dbReference type="InterPro" id="IPR018320">
    <property type="entry name" value="DNA_polymerase_1"/>
</dbReference>
<evidence type="ECO:0000259" key="19">
    <source>
        <dbReference type="SMART" id="SM00474"/>
    </source>
</evidence>
<keyword evidence="11 17" id="KW-0269">Exonuclease</keyword>
<dbReference type="SMART" id="SM00279">
    <property type="entry name" value="HhH2"/>
    <property type="match status" value="1"/>
</dbReference>
<keyword evidence="10 17" id="KW-0378">Hydrolase</keyword>
<dbReference type="Gene3D" id="1.20.1060.10">
    <property type="entry name" value="Taq DNA Polymerase, Chain T, domain 4"/>
    <property type="match status" value="1"/>
</dbReference>
<evidence type="ECO:0000256" key="3">
    <source>
        <dbReference type="ARBA" id="ARBA00012417"/>
    </source>
</evidence>
<dbReference type="GO" id="GO:0003677">
    <property type="term" value="F:DNA binding"/>
    <property type="evidence" value="ECO:0007669"/>
    <property type="project" value="UniProtKB-UniRule"/>
</dbReference>
<keyword evidence="12 17" id="KW-0239">DNA-directed DNA polymerase</keyword>
<dbReference type="PROSITE" id="PS00447">
    <property type="entry name" value="DNA_POLYMERASE_A"/>
    <property type="match status" value="1"/>
</dbReference>
<keyword evidence="9 17" id="KW-0227">DNA damage</keyword>
<keyword evidence="7 17" id="KW-0235">DNA replication</keyword>
<dbReference type="Gene3D" id="3.30.70.370">
    <property type="match status" value="1"/>
</dbReference>
<comment type="function">
    <text evidence="17">In addition to polymerase activity, this DNA polymerase exhibits 3'-5' and 5'-3' exonuclease activity.</text>
</comment>
<evidence type="ECO:0000256" key="1">
    <source>
        <dbReference type="ARBA" id="ARBA00007705"/>
    </source>
</evidence>
<dbReference type="InterPro" id="IPR002562">
    <property type="entry name" value="3'-5'_exonuclease_dom"/>
</dbReference>
<dbReference type="InterPro" id="IPR036397">
    <property type="entry name" value="RNaseH_sf"/>
</dbReference>
<dbReference type="InterPro" id="IPR043502">
    <property type="entry name" value="DNA/RNA_pol_sf"/>
</dbReference>
<evidence type="ECO:0000256" key="11">
    <source>
        <dbReference type="ARBA" id="ARBA00022839"/>
    </source>
</evidence>
<dbReference type="FunFam" id="3.30.420.10:FF:000026">
    <property type="entry name" value="DNA polymerase I"/>
    <property type="match status" value="1"/>
</dbReference>
<gene>
    <name evidence="17 22" type="primary">polA</name>
    <name evidence="22" type="ORF">DSM104440_00176</name>
</gene>
<dbReference type="GO" id="GO:0008408">
    <property type="term" value="F:3'-5' exonuclease activity"/>
    <property type="evidence" value="ECO:0007669"/>
    <property type="project" value="UniProtKB-UniRule"/>
</dbReference>
<dbReference type="SMART" id="SM00482">
    <property type="entry name" value="POLAc"/>
    <property type="match status" value="1"/>
</dbReference>
<dbReference type="InParanoid" id="A0A6M4H3W0"/>
<dbReference type="CDD" id="cd09898">
    <property type="entry name" value="H3TH_53EXO"/>
    <property type="match status" value="1"/>
</dbReference>
<dbReference type="InterPro" id="IPR020046">
    <property type="entry name" value="5-3_exonucl_a-hlix_arch_N"/>
</dbReference>
<dbReference type="CDD" id="cd08637">
    <property type="entry name" value="DNA_pol_A_pol_I_C"/>
    <property type="match status" value="1"/>
</dbReference>
<comment type="subunit">
    <text evidence="2">Single-chain monomer with multiple functions.</text>
</comment>
<dbReference type="InterPro" id="IPR002421">
    <property type="entry name" value="5-3_exonuclease"/>
</dbReference>
<keyword evidence="8" id="KW-0540">Nuclease</keyword>
<dbReference type="KEGG" id="upl:DSM104440_00176"/>
<keyword evidence="5 17" id="KW-0808">Transferase</keyword>
<dbReference type="InterPro" id="IPR012337">
    <property type="entry name" value="RNaseH-like_sf"/>
</dbReference>
<dbReference type="InterPro" id="IPR019760">
    <property type="entry name" value="DNA-dir_DNA_pol_A_CS"/>
</dbReference>
<evidence type="ECO:0000256" key="7">
    <source>
        <dbReference type="ARBA" id="ARBA00022705"/>
    </source>
</evidence>
<evidence type="ECO:0000256" key="8">
    <source>
        <dbReference type="ARBA" id="ARBA00022722"/>
    </source>
</evidence>
<keyword evidence="6 17" id="KW-0548">Nucleotidyltransferase</keyword>
<evidence type="ECO:0000256" key="17">
    <source>
        <dbReference type="RuleBase" id="RU004460"/>
    </source>
</evidence>
<dbReference type="FunFam" id="1.10.150.20:FF:000003">
    <property type="entry name" value="DNA polymerase I"/>
    <property type="match status" value="1"/>
</dbReference>
<dbReference type="InterPro" id="IPR002298">
    <property type="entry name" value="DNA_polymerase_A"/>
</dbReference>
<dbReference type="EMBL" id="CP053073">
    <property type="protein sequence ID" value="QJR13393.1"/>
    <property type="molecule type" value="Genomic_DNA"/>
</dbReference>
<dbReference type="Pfam" id="PF02739">
    <property type="entry name" value="5_3_exonuc_N"/>
    <property type="match status" value="1"/>
</dbReference>
<proteinExistence type="inferred from homology"/>
<evidence type="ECO:0000259" key="20">
    <source>
        <dbReference type="SMART" id="SM00475"/>
    </source>
</evidence>
<dbReference type="FunFam" id="3.40.50.1010:FF:000001">
    <property type="entry name" value="DNA polymerase I"/>
    <property type="match status" value="1"/>
</dbReference>
<dbReference type="Gene3D" id="1.10.150.20">
    <property type="entry name" value="5' to 3' exonuclease, C-terminal subdomain"/>
    <property type="match status" value="2"/>
</dbReference>
<dbReference type="RefSeq" id="WP_171159893.1">
    <property type="nucleotide sequence ID" value="NZ_CP053073.1"/>
</dbReference>
<dbReference type="InterPro" id="IPR036279">
    <property type="entry name" value="5-3_exonuclease_C_sf"/>
</dbReference>
<keyword evidence="14 17" id="KW-0234">DNA repair</keyword>
<comment type="similarity">
    <text evidence="1 17">Belongs to the DNA polymerase type-A family.</text>
</comment>
<dbReference type="InterPro" id="IPR001098">
    <property type="entry name" value="DNA-dir_DNA_pol_A_palm_dom"/>
</dbReference>
<dbReference type="GO" id="GO:0008409">
    <property type="term" value="F:5'-3' exonuclease activity"/>
    <property type="evidence" value="ECO:0007669"/>
    <property type="project" value="UniProtKB-UniRule"/>
</dbReference>
<feature type="domain" description="3'-5' exonuclease" evidence="19">
    <location>
        <begin position="332"/>
        <end position="518"/>
    </location>
</feature>
<evidence type="ECO:0000313" key="23">
    <source>
        <dbReference type="Proteomes" id="UP000503096"/>
    </source>
</evidence>
<sequence length="929" mass="101809">MTETTKRILLVDAFSYLYRAFHAIREMRSPAGEPTNAIYGVLSMLKKLRQDYPSDYIACVFDPKGKTFRDEIYPEYKATRSAMPEDLASQIDPLVEAIEATGWPIVVVDGVEADDVIGTLAYNASQAGCRTVISTGDKDLTQLVSDKVLWVNTMSNERLGPEGVKEKFGVPPERIVDYLTLVGDSVDNVPGVDKVGPKTAAKLLQDYGSLDALVAKADEVKGVVGENLRKALDWLPTARVLVTVKHDVPLPFNVDSLTFRGPNKEKLLALYDRFGFRTMRDALLKDDAPSPLGEGRVEGSAPPSRAVNSAQPASVPTPPPTPTASFVATRNYETVLTPEALDKWVAKVEGAPLVCFDTETTSLDPMTAELVGLALSVEPGEAAYIPLRHTYPGAPDQLPFAATLARFKPWLEDASRAKVAQNAKYDCHVLANEGVRVRGIAHDTCIASYVIDSYQRHDMDALAMRHLGAKTIPFEDVAGKGAKQISFAQVALDKATEYSAEDADVTLQLQGVLGPKVAADPKLDRVYSEIEMPVSRVLFAMERNGVLIDSQLLAKQTHELSEKMLALEHRAYEEAGQPFNLGSPKQLGEILFVQKQLPVKKKTPSGAPSTDEDVLEQLALDHPLPKILLEHRGLSKLKSTYTDKLPRMVNAKTGRVHTNYGQTVAVTGRLSSTDPNLQNIPVRTAEGRRIREAFIAPPGSKIVSADYSQIELRIMAHLSGDKSLIDAFGRGEDIHRHTAAEVFGAATADVTSEQRRYAKVINFGLIYGMSAFGLAGNLGIERSAAASYMDKYFARYPGVAQYMERTRAEAKEKGYVETVFGRRLWLPDIKSANAPRRQGAERQAINAPMQGTAADLIKLAMIAVQGWLEREKLATRLVMQVHDELVLEVPDTELSRVKSEVEKLMMGVAKLDVPLVVEAGVGENWEKAH</sequence>
<dbReference type="SUPFAM" id="SSF88723">
    <property type="entry name" value="PIN domain-like"/>
    <property type="match status" value="1"/>
</dbReference>
<dbReference type="Pfam" id="PF01367">
    <property type="entry name" value="5_3_exonuc"/>
    <property type="match status" value="1"/>
</dbReference>
<dbReference type="SUPFAM" id="SSF47807">
    <property type="entry name" value="5' to 3' exonuclease, C-terminal subdomain"/>
    <property type="match status" value="1"/>
</dbReference>
<evidence type="ECO:0000256" key="18">
    <source>
        <dbReference type="SAM" id="MobiDB-lite"/>
    </source>
</evidence>
<feature type="region of interest" description="Disordered" evidence="18">
    <location>
        <begin position="285"/>
        <end position="325"/>
    </location>
</feature>
<feature type="domain" description="DNA-directed DNA polymerase family A palm" evidence="21">
    <location>
        <begin position="687"/>
        <end position="893"/>
    </location>
</feature>
<evidence type="ECO:0000256" key="15">
    <source>
        <dbReference type="ARBA" id="ARBA00049244"/>
    </source>
</evidence>
<keyword evidence="13 17" id="KW-0238">DNA-binding</keyword>
<evidence type="ECO:0000256" key="2">
    <source>
        <dbReference type="ARBA" id="ARBA00011541"/>
    </source>
</evidence>
<evidence type="ECO:0000256" key="12">
    <source>
        <dbReference type="ARBA" id="ARBA00022932"/>
    </source>
</evidence>
<dbReference type="GO" id="GO:0003887">
    <property type="term" value="F:DNA-directed DNA polymerase activity"/>
    <property type="evidence" value="ECO:0007669"/>
    <property type="project" value="UniProtKB-UniRule"/>
</dbReference>
<evidence type="ECO:0000256" key="6">
    <source>
        <dbReference type="ARBA" id="ARBA00022695"/>
    </source>
</evidence>
<organism evidence="22 23">
    <name type="scientific">Usitatibacter palustris</name>
    <dbReference type="NCBI Taxonomy" id="2732487"/>
    <lineage>
        <taxon>Bacteria</taxon>
        <taxon>Pseudomonadati</taxon>
        <taxon>Pseudomonadota</taxon>
        <taxon>Betaproteobacteria</taxon>
        <taxon>Nitrosomonadales</taxon>
        <taxon>Usitatibacteraceae</taxon>
        <taxon>Usitatibacter</taxon>
    </lineage>
</organism>
<dbReference type="SUPFAM" id="SSF53098">
    <property type="entry name" value="Ribonuclease H-like"/>
    <property type="match status" value="1"/>
</dbReference>
<dbReference type="FunCoup" id="A0A6M4H3W0">
    <property type="interactions" value="523"/>
</dbReference>
<dbReference type="GO" id="GO:0006302">
    <property type="term" value="P:double-strand break repair"/>
    <property type="evidence" value="ECO:0007669"/>
    <property type="project" value="TreeGrafter"/>
</dbReference>
<name>A0A6M4H3W0_9PROT</name>
<dbReference type="Gene3D" id="3.30.420.10">
    <property type="entry name" value="Ribonuclease H-like superfamily/Ribonuclease H"/>
    <property type="match status" value="1"/>
</dbReference>
<dbReference type="SMART" id="SM00475">
    <property type="entry name" value="53EXOc"/>
    <property type="match status" value="1"/>
</dbReference>
<comment type="catalytic activity">
    <reaction evidence="15 17">
        <text>DNA(n) + a 2'-deoxyribonucleoside 5'-triphosphate = DNA(n+1) + diphosphate</text>
        <dbReference type="Rhea" id="RHEA:22508"/>
        <dbReference type="Rhea" id="RHEA-COMP:17339"/>
        <dbReference type="Rhea" id="RHEA-COMP:17340"/>
        <dbReference type="ChEBI" id="CHEBI:33019"/>
        <dbReference type="ChEBI" id="CHEBI:61560"/>
        <dbReference type="ChEBI" id="CHEBI:173112"/>
        <dbReference type="EC" id="2.7.7.7"/>
    </reaction>
</comment>
<dbReference type="CDD" id="cd09859">
    <property type="entry name" value="PIN_53EXO"/>
    <property type="match status" value="1"/>
</dbReference>
<dbReference type="SMART" id="SM00474">
    <property type="entry name" value="35EXOc"/>
    <property type="match status" value="1"/>
</dbReference>
<dbReference type="InterPro" id="IPR008918">
    <property type="entry name" value="HhH2"/>
</dbReference>